<sequence length="474" mass="52246">MTGAGTKILRLIAALRQSEAGALIYNQVESMLRDLQGENCDVQTAYAAIAAGLLDAWIRMLPAGHPLQVQLRLLQNQLQPPLSHAELQALRLSIERLPEQAPHPADIDPAVLGQAVRPLLEAFGIEAPSAAAGAGQATAGRAQAEAPPPPPPAEPEAPGHEDASPRAVLRRETPAADNAELPEPDLTEEQRDSLRRRGFDELQAGLAQHVLESINQNQEFGVLLEVVAGELKQSEGIQQLEDLRWTLLREVEKLIAGNRELAEKLDHTHQYLRVLESDSRQLSDELSRVRMLSLTDELTGLSNRRAFLRRLEDEVARVQRYGFPLTLALIDLDHFKEVNDEHGHAAGDEVLRVYSKNILSIFRHHDLVARYGGEEFAVLLPNTDIDGASRALHKVAERCKETRWQANGEVHPVPTFSAGLALYKPGETSSGFIERVDKALYRAKSLGRNRIELDMTYQSQGRKSAGGHNGDPSD</sequence>
<reference evidence="6 7" key="1">
    <citation type="submission" date="2017-05" db="EMBL/GenBank/DDBJ databases">
        <title>Thiocyanate degradation by Thiohalobacter thiocyanaticus FOKN1.</title>
        <authorList>
            <person name="Oshiki M."/>
            <person name="Fukushima T."/>
            <person name="Kawano S."/>
            <person name="Nakagawa J."/>
        </authorList>
    </citation>
    <scope>NUCLEOTIDE SEQUENCE [LARGE SCALE GENOMIC DNA]</scope>
    <source>
        <strain evidence="6 7">FOKN1</strain>
    </source>
</reference>
<feature type="domain" description="GGDEF" evidence="5">
    <location>
        <begin position="323"/>
        <end position="456"/>
    </location>
</feature>
<feature type="compositionally biased region" description="Low complexity" evidence="4">
    <location>
        <begin position="131"/>
        <end position="145"/>
    </location>
</feature>
<evidence type="ECO:0000256" key="3">
    <source>
        <dbReference type="ARBA" id="ARBA00034247"/>
    </source>
</evidence>
<dbReference type="GO" id="GO:0052621">
    <property type="term" value="F:diguanylate cyclase activity"/>
    <property type="evidence" value="ECO:0007669"/>
    <property type="project" value="UniProtKB-EC"/>
</dbReference>
<evidence type="ECO:0000313" key="7">
    <source>
        <dbReference type="Proteomes" id="UP000218765"/>
    </source>
</evidence>
<dbReference type="SUPFAM" id="SSF55073">
    <property type="entry name" value="Nucleotide cyclase"/>
    <property type="match status" value="1"/>
</dbReference>
<dbReference type="InterPro" id="IPR029787">
    <property type="entry name" value="Nucleotide_cyclase"/>
</dbReference>
<feature type="region of interest" description="Disordered" evidence="4">
    <location>
        <begin position="131"/>
        <end position="166"/>
    </location>
</feature>
<dbReference type="InterPro" id="IPR000160">
    <property type="entry name" value="GGDEF_dom"/>
</dbReference>
<dbReference type="EC" id="2.7.7.65" evidence="2"/>
<dbReference type="SMART" id="SM00267">
    <property type="entry name" value="GGDEF"/>
    <property type="match status" value="1"/>
</dbReference>
<evidence type="ECO:0000313" key="6">
    <source>
        <dbReference type="EMBL" id="BAZ94825.1"/>
    </source>
</evidence>
<dbReference type="PROSITE" id="PS50887">
    <property type="entry name" value="GGDEF"/>
    <property type="match status" value="1"/>
</dbReference>
<accession>A0A1Z4VTL8</accession>
<feature type="compositionally biased region" description="Basic and acidic residues" evidence="4">
    <location>
        <begin position="157"/>
        <end position="166"/>
    </location>
</feature>
<dbReference type="AlphaFoldDB" id="A0A1Z4VTL8"/>
<evidence type="ECO:0000256" key="2">
    <source>
        <dbReference type="ARBA" id="ARBA00012528"/>
    </source>
</evidence>
<evidence type="ECO:0000259" key="5">
    <source>
        <dbReference type="PROSITE" id="PS50887"/>
    </source>
</evidence>
<comment type="catalytic activity">
    <reaction evidence="3">
        <text>2 GTP = 3',3'-c-di-GMP + 2 diphosphate</text>
        <dbReference type="Rhea" id="RHEA:24898"/>
        <dbReference type="ChEBI" id="CHEBI:33019"/>
        <dbReference type="ChEBI" id="CHEBI:37565"/>
        <dbReference type="ChEBI" id="CHEBI:58805"/>
        <dbReference type="EC" id="2.7.7.65"/>
    </reaction>
</comment>
<proteinExistence type="predicted"/>
<evidence type="ECO:0000256" key="1">
    <source>
        <dbReference type="ARBA" id="ARBA00001946"/>
    </source>
</evidence>
<dbReference type="CDD" id="cd01949">
    <property type="entry name" value="GGDEF"/>
    <property type="match status" value="1"/>
</dbReference>
<comment type="cofactor">
    <cofactor evidence="1">
        <name>Mg(2+)</name>
        <dbReference type="ChEBI" id="CHEBI:18420"/>
    </cofactor>
</comment>
<dbReference type="NCBIfam" id="TIGR00254">
    <property type="entry name" value="GGDEF"/>
    <property type="match status" value="1"/>
</dbReference>
<feature type="region of interest" description="Disordered" evidence="4">
    <location>
        <begin position="455"/>
        <end position="474"/>
    </location>
</feature>
<dbReference type="EMBL" id="AP018052">
    <property type="protein sequence ID" value="BAZ94825.1"/>
    <property type="molecule type" value="Genomic_DNA"/>
</dbReference>
<protein>
    <recommendedName>
        <fullName evidence="2">diguanylate cyclase</fullName>
        <ecNumber evidence="2">2.7.7.65</ecNumber>
    </recommendedName>
</protein>
<dbReference type="Proteomes" id="UP000218765">
    <property type="component" value="Chromosome"/>
</dbReference>
<dbReference type="Gene3D" id="3.30.70.270">
    <property type="match status" value="1"/>
</dbReference>
<organism evidence="6 7">
    <name type="scientific">Thiohalobacter thiocyanaticus</name>
    <dbReference type="NCBI Taxonomy" id="585455"/>
    <lineage>
        <taxon>Bacteria</taxon>
        <taxon>Pseudomonadati</taxon>
        <taxon>Pseudomonadota</taxon>
        <taxon>Gammaproteobacteria</taxon>
        <taxon>Thiohalobacterales</taxon>
        <taxon>Thiohalobacteraceae</taxon>
        <taxon>Thiohalobacter</taxon>
    </lineage>
</organism>
<keyword evidence="7" id="KW-1185">Reference proteome</keyword>
<dbReference type="KEGG" id="ttc:FOKN1_2453"/>
<dbReference type="FunFam" id="3.30.70.270:FF:000001">
    <property type="entry name" value="Diguanylate cyclase domain protein"/>
    <property type="match status" value="1"/>
</dbReference>
<dbReference type="InterPro" id="IPR050469">
    <property type="entry name" value="Diguanylate_Cyclase"/>
</dbReference>
<dbReference type="Pfam" id="PF00990">
    <property type="entry name" value="GGDEF"/>
    <property type="match status" value="1"/>
</dbReference>
<dbReference type="PANTHER" id="PTHR45138:SF9">
    <property type="entry name" value="DIGUANYLATE CYCLASE DGCM-RELATED"/>
    <property type="match status" value="1"/>
</dbReference>
<feature type="compositionally biased region" description="Pro residues" evidence="4">
    <location>
        <begin position="146"/>
        <end position="155"/>
    </location>
</feature>
<gene>
    <name evidence="6" type="ORF">FOKN1_2453</name>
</gene>
<evidence type="ECO:0000256" key="4">
    <source>
        <dbReference type="SAM" id="MobiDB-lite"/>
    </source>
</evidence>
<dbReference type="PANTHER" id="PTHR45138">
    <property type="entry name" value="REGULATORY COMPONENTS OF SENSORY TRANSDUCTION SYSTEM"/>
    <property type="match status" value="1"/>
</dbReference>
<dbReference type="InterPro" id="IPR043128">
    <property type="entry name" value="Rev_trsase/Diguanyl_cyclase"/>
</dbReference>
<name>A0A1Z4VTL8_9GAMM</name>